<organism evidence="2 3">
    <name type="scientific">Nakamurella endophytica</name>
    <dbReference type="NCBI Taxonomy" id="1748367"/>
    <lineage>
        <taxon>Bacteria</taxon>
        <taxon>Bacillati</taxon>
        <taxon>Actinomycetota</taxon>
        <taxon>Actinomycetes</taxon>
        <taxon>Nakamurellales</taxon>
        <taxon>Nakamurellaceae</taxon>
        <taxon>Nakamurella</taxon>
    </lineage>
</organism>
<proteinExistence type="predicted"/>
<feature type="region of interest" description="Disordered" evidence="1">
    <location>
        <begin position="1"/>
        <end position="61"/>
    </location>
</feature>
<keyword evidence="3" id="KW-1185">Reference proteome</keyword>
<comment type="caution">
    <text evidence="2">The sequence shown here is derived from an EMBL/GenBank/DDBJ whole genome shotgun (WGS) entry which is preliminary data.</text>
</comment>
<accession>A0A917SZ75</accession>
<dbReference type="AlphaFoldDB" id="A0A917SZ75"/>
<evidence type="ECO:0000313" key="2">
    <source>
        <dbReference type="EMBL" id="GGM04706.1"/>
    </source>
</evidence>
<evidence type="ECO:0000256" key="1">
    <source>
        <dbReference type="SAM" id="MobiDB-lite"/>
    </source>
</evidence>
<sequence>MVSPTADELPWVRARRGRGGEVRRPYPSPADGRRHPPGADPGRRPERPAAGGWHPSPAAGRGLSGVVSIVVAMSDSDDTIGGTRPDPDNTASKDPSDWVTGDEPMTGPQRSYLDTLARQAGEELPADLTKAQASEQIERLQEETGRGQ</sequence>
<dbReference type="Proteomes" id="UP000655208">
    <property type="component" value="Unassembled WGS sequence"/>
</dbReference>
<protein>
    <recommendedName>
        <fullName evidence="4">DUF3072 domain-containing protein</fullName>
    </recommendedName>
</protein>
<name>A0A917SZ75_9ACTN</name>
<evidence type="ECO:0000313" key="3">
    <source>
        <dbReference type="Proteomes" id="UP000655208"/>
    </source>
</evidence>
<gene>
    <name evidence="2" type="ORF">GCM10011594_26200</name>
</gene>
<dbReference type="InterPro" id="IPR021425">
    <property type="entry name" value="DUF3072"/>
</dbReference>
<reference evidence="2" key="1">
    <citation type="journal article" date="2014" name="Int. J. Syst. Evol. Microbiol.">
        <title>Complete genome sequence of Corynebacterium casei LMG S-19264T (=DSM 44701T), isolated from a smear-ripened cheese.</title>
        <authorList>
            <consortium name="US DOE Joint Genome Institute (JGI-PGF)"/>
            <person name="Walter F."/>
            <person name="Albersmeier A."/>
            <person name="Kalinowski J."/>
            <person name="Ruckert C."/>
        </authorList>
    </citation>
    <scope>NUCLEOTIDE SEQUENCE</scope>
    <source>
        <strain evidence="2">CGMCC 4.7308</strain>
    </source>
</reference>
<dbReference type="Pfam" id="PF11272">
    <property type="entry name" value="DUF3072"/>
    <property type="match status" value="1"/>
</dbReference>
<dbReference type="EMBL" id="BMNA01000004">
    <property type="protein sequence ID" value="GGM04706.1"/>
    <property type="molecule type" value="Genomic_DNA"/>
</dbReference>
<feature type="compositionally biased region" description="Basic and acidic residues" evidence="1">
    <location>
        <begin position="136"/>
        <end position="148"/>
    </location>
</feature>
<reference evidence="2" key="2">
    <citation type="submission" date="2020-09" db="EMBL/GenBank/DDBJ databases">
        <authorList>
            <person name="Sun Q."/>
            <person name="Zhou Y."/>
        </authorList>
    </citation>
    <scope>NUCLEOTIDE SEQUENCE</scope>
    <source>
        <strain evidence="2">CGMCC 4.7308</strain>
    </source>
</reference>
<evidence type="ECO:0008006" key="4">
    <source>
        <dbReference type="Google" id="ProtNLM"/>
    </source>
</evidence>
<feature type="region of interest" description="Disordered" evidence="1">
    <location>
        <begin position="74"/>
        <end position="148"/>
    </location>
</feature>